<evidence type="ECO:0008006" key="3">
    <source>
        <dbReference type="Google" id="ProtNLM"/>
    </source>
</evidence>
<evidence type="ECO:0000313" key="1">
    <source>
        <dbReference type="EMBL" id="CAD7703527.1"/>
    </source>
</evidence>
<dbReference type="InterPro" id="IPR000238">
    <property type="entry name" value="RbfA"/>
</dbReference>
<dbReference type="OrthoDB" id="1930104at2759"/>
<dbReference type="AlphaFoldDB" id="A0A8S1J8N5"/>
<comment type="caution">
    <text evidence="1">The sequence shown here is derived from an EMBL/GenBank/DDBJ whole genome shotgun (WGS) entry which is preliminary data.</text>
</comment>
<protein>
    <recommendedName>
        <fullName evidence="3">Ribosome-binding factor A</fullName>
    </recommendedName>
</protein>
<gene>
    <name evidence="1" type="ORF">OSTQU699_LOCUS8884</name>
</gene>
<evidence type="ECO:0000313" key="2">
    <source>
        <dbReference type="Proteomes" id="UP000708148"/>
    </source>
</evidence>
<sequence>MWAGRLRALRDAPLAFSRWTAGELWVQPAVSLRHWRGYGGRTAGPHLDHEIDLDYTSPTDIAFKESRQIRKYRQRVEDALVGSLLGDGVLHDELIRTKGFTVCEVRVRQDKQVAYIQWSCFPGKRTDAQNTINRHMKRIRKSLGDRLASRSTPHLQFCHDSLTAEQREVEQVFSELENEGLQDKLEGMLPPRLHVDPEAFEQELLQKARKRKG</sequence>
<dbReference type="Pfam" id="PF02033">
    <property type="entry name" value="RBFA"/>
    <property type="match status" value="1"/>
</dbReference>
<dbReference type="InterPro" id="IPR015946">
    <property type="entry name" value="KH_dom-like_a/b"/>
</dbReference>
<proteinExistence type="predicted"/>
<reference evidence="1" key="1">
    <citation type="submission" date="2020-12" db="EMBL/GenBank/DDBJ databases">
        <authorList>
            <person name="Iha C."/>
        </authorList>
    </citation>
    <scope>NUCLEOTIDE SEQUENCE</scope>
</reference>
<dbReference type="Gene3D" id="3.30.300.20">
    <property type="match status" value="1"/>
</dbReference>
<keyword evidence="2" id="KW-1185">Reference proteome</keyword>
<dbReference type="SUPFAM" id="SSF89919">
    <property type="entry name" value="Ribosome-binding factor A, RbfA"/>
    <property type="match status" value="1"/>
</dbReference>
<dbReference type="EMBL" id="CAJHUC010002281">
    <property type="protein sequence ID" value="CAD7703527.1"/>
    <property type="molecule type" value="Genomic_DNA"/>
</dbReference>
<accession>A0A8S1J8N5</accession>
<name>A0A8S1J8N5_9CHLO</name>
<organism evidence="1 2">
    <name type="scientific">Ostreobium quekettii</name>
    <dbReference type="NCBI Taxonomy" id="121088"/>
    <lineage>
        <taxon>Eukaryota</taxon>
        <taxon>Viridiplantae</taxon>
        <taxon>Chlorophyta</taxon>
        <taxon>core chlorophytes</taxon>
        <taxon>Ulvophyceae</taxon>
        <taxon>TCBD clade</taxon>
        <taxon>Bryopsidales</taxon>
        <taxon>Ostreobineae</taxon>
        <taxon>Ostreobiaceae</taxon>
        <taxon>Ostreobium</taxon>
    </lineage>
</organism>
<dbReference type="Proteomes" id="UP000708148">
    <property type="component" value="Unassembled WGS sequence"/>
</dbReference>
<dbReference type="InterPro" id="IPR023799">
    <property type="entry name" value="RbfA_dom_sf"/>
</dbReference>
<dbReference type="GO" id="GO:0006364">
    <property type="term" value="P:rRNA processing"/>
    <property type="evidence" value="ECO:0007669"/>
    <property type="project" value="InterPro"/>
</dbReference>